<dbReference type="Proteomes" id="UP000636479">
    <property type="component" value="Unassembled WGS sequence"/>
</dbReference>
<evidence type="ECO:0000259" key="3">
    <source>
        <dbReference type="PROSITE" id="PS50966"/>
    </source>
</evidence>
<dbReference type="EMBL" id="JACAZF010000014">
    <property type="protein sequence ID" value="KAF7290614.1"/>
    <property type="molecule type" value="Genomic_DNA"/>
</dbReference>
<reference evidence="4" key="1">
    <citation type="submission" date="2020-05" db="EMBL/GenBank/DDBJ databases">
        <title>Mycena genomes resolve the evolution of fungal bioluminescence.</title>
        <authorList>
            <person name="Tsai I.J."/>
        </authorList>
    </citation>
    <scope>NUCLEOTIDE SEQUENCE</scope>
    <source>
        <strain evidence="4">171206Taipei</strain>
    </source>
</reference>
<feature type="compositionally biased region" description="Basic and acidic residues" evidence="2">
    <location>
        <begin position="167"/>
        <end position="176"/>
    </location>
</feature>
<dbReference type="GeneID" id="59351992"/>
<feature type="region of interest" description="Disordered" evidence="2">
    <location>
        <begin position="1"/>
        <end position="97"/>
    </location>
</feature>
<evidence type="ECO:0000256" key="1">
    <source>
        <dbReference type="PROSITE-ProRule" id="PRU00325"/>
    </source>
</evidence>
<protein>
    <submittedName>
        <fullName evidence="4">SWIM-type domain-containing protein</fullName>
    </submittedName>
</protein>
<dbReference type="OrthoDB" id="3049698at2759"/>
<comment type="caution">
    <text evidence="4">The sequence shown here is derived from an EMBL/GenBank/DDBJ whole genome shotgun (WGS) entry which is preliminary data.</text>
</comment>
<keyword evidence="1" id="KW-0863">Zinc-finger</keyword>
<keyword evidence="1" id="KW-0479">Metal-binding</keyword>
<organism evidence="4 5">
    <name type="scientific">Mycena indigotica</name>
    <dbReference type="NCBI Taxonomy" id="2126181"/>
    <lineage>
        <taxon>Eukaryota</taxon>
        <taxon>Fungi</taxon>
        <taxon>Dikarya</taxon>
        <taxon>Basidiomycota</taxon>
        <taxon>Agaricomycotina</taxon>
        <taxon>Agaricomycetes</taxon>
        <taxon>Agaricomycetidae</taxon>
        <taxon>Agaricales</taxon>
        <taxon>Marasmiineae</taxon>
        <taxon>Mycenaceae</taxon>
        <taxon>Mycena</taxon>
    </lineage>
</organism>
<dbReference type="GO" id="GO:0008270">
    <property type="term" value="F:zinc ion binding"/>
    <property type="evidence" value="ECO:0007669"/>
    <property type="project" value="UniProtKB-KW"/>
</dbReference>
<proteinExistence type="predicted"/>
<feature type="region of interest" description="Disordered" evidence="2">
    <location>
        <begin position="527"/>
        <end position="558"/>
    </location>
</feature>
<accession>A0A8H6S0C8</accession>
<dbReference type="InterPro" id="IPR007527">
    <property type="entry name" value="Znf_SWIM"/>
</dbReference>
<name>A0A8H6S0C8_9AGAR</name>
<keyword evidence="5" id="KW-1185">Reference proteome</keyword>
<feature type="compositionally biased region" description="Acidic residues" evidence="2">
    <location>
        <begin position="546"/>
        <end position="558"/>
    </location>
</feature>
<sequence length="664" mass="76397">MDSSDTENIPPALSRCTGTNCSYTPEPGRQKCARCLEQNRQAAKKRRELAKKQKKGDGPSPRKKLKADGPQAGTAHIHVHESDSESEPEDMDSATEGDLTSYEAKVSLTEDAESDPRERVKAAAMDAWKASGFRFTVHRHKQLKTGHSTIYWCSQDRGRKKQSKPTTKPDAKHRETPVMNRYPCKSRLAIACHRGGNADGRLNLYINFKHAIRHMAYRDTSMPADAIEFIHNTQDGVSPSDLADTVTELFKNVSRAQALNIWREKMEKYYKRDDNQLKSAAILLREFGDDVDIFELVGVPADVEVLAWGMKKIAGPLRGIVEETAMDATYNTNSRNLELYAIMGELDNAPSRQAQENWGNWYRKGRWELWVRSAHPTIPRLRTTMICESHWRKLKQDYLHEYHSPRLDLLVWIILTKLCKTYTTKLTKFLTPSCRTRMSELSSWRDTFRKTWRSLEKRDISDRVHDTYRPDVTRWVCSCPAFLVSRFLLCKHLVQRVQVVPATFFREVKRRHTVPFWQHPALIPLHDGNDGPALQAPGANLPQDLDVPEDEDEDDDQEPSVYIETAADREFDASAATFEAEFDREIQRMEEFLAGLKYQKQFRDRRMLDTLQKKGSGFFRLAQACLVKERKAQSTSGQAAQTWDPQLADAMYYRPRPRVAERDT</sequence>
<evidence type="ECO:0000256" key="2">
    <source>
        <dbReference type="SAM" id="MobiDB-lite"/>
    </source>
</evidence>
<gene>
    <name evidence="4" type="ORF">MIND_01301600</name>
</gene>
<feature type="region of interest" description="Disordered" evidence="2">
    <location>
        <begin position="155"/>
        <end position="176"/>
    </location>
</feature>
<keyword evidence="1" id="KW-0862">Zinc</keyword>
<evidence type="ECO:0000313" key="4">
    <source>
        <dbReference type="EMBL" id="KAF7290614.1"/>
    </source>
</evidence>
<dbReference type="RefSeq" id="XP_037213974.1">
    <property type="nucleotide sequence ID" value="XM_037369476.1"/>
</dbReference>
<feature type="compositionally biased region" description="Basic residues" evidence="2">
    <location>
        <begin position="42"/>
        <end position="54"/>
    </location>
</feature>
<feature type="compositionally biased region" description="Acidic residues" evidence="2">
    <location>
        <begin position="84"/>
        <end position="95"/>
    </location>
</feature>
<feature type="domain" description="SWIM-type" evidence="3">
    <location>
        <begin position="468"/>
        <end position="501"/>
    </location>
</feature>
<dbReference type="PROSITE" id="PS50966">
    <property type="entry name" value="ZF_SWIM"/>
    <property type="match status" value="1"/>
</dbReference>
<dbReference type="AlphaFoldDB" id="A0A8H6S0C8"/>
<evidence type="ECO:0000313" key="5">
    <source>
        <dbReference type="Proteomes" id="UP000636479"/>
    </source>
</evidence>